<dbReference type="Gene3D" id="3.40.50.300">
    <property type="entry name" value="P-loop containing nucleotide triphosphate hydrolases"/>
    <property type="match status" value="1"/>
</dbReference>
<dbReference type="Pfam" id="PF00005">
    <property type="entry name" value="ABC_tran"/>
    <property type="match status" value="1"/>
</dbReference>
<dbReference type="GO" id="GO:0005524">
    <property type="term" value="F:ATP binding"/>
    <property type="evidence" value="ECO:0007669"/>
    <property type="project" value="UniProtKB-KW"/>
</dbReference>
<evidence type="ECO:0000313" key="6">
    <source>
        <dbReference type="Proteomes" id="UP001597094"/>
    </source>
</evidence>
<feature type="domain" description="ABC transporter" evidence="4">
    <location>
        <begin position="2"/>
        <end position="215"/>
    </location>
</feature>
<dbReference type="EMBL" id="JBHTLD010000008">
    <property type="protein sequence ID" value="MFD1184949.1"/>
    <property type="molecule type" value="Genomic_DNA"/>
</dbReference>
<evidence type="ECO:0000256" key="3">
    <source>
        <dbReference type="ARBA" id="ARBA00022840"/>
    </source>
</evidence>
<organism evidence="5 6">
    <name type="scientific">Pontibacter rugosus</name>
    <dbReference type="NCBI Taxonomy" id="1745966"/>
    <lineage>
        <taxon>Bacteria</taxon>
        <taxon>Pseudomonadati</taxon>
        <taxon>Bacteroidota</taxon>
        <taxon>Cytophagia</taxon>
        <taxon>Cytophagales</taxon>
        <taxon>Hymenobacteraceae</taxon>
        <taxon>Pontibacter</taxon>
    </lineage>
</organism>
<evidence type="ECO:0000259" key="4">
    <source>
        <dbReference type="PROSITE" id="PS50893"/>
    </source>
</evidence>
<gene>
    <name evidence="5" type="ORF">ACFQ2O_01940</name>
</gene>
<dbReference type="PANTHER" id="PTHR42939:SF1">
    <property type="entry name" value="ABC TRANSPORTER ATP-BINDING PROTEIN ALBC-RELATED"/>
    <property type="match status" value="1"/>
</dbReference>
<keyword evidence="1" id="KW-0813">Transport</keyword>
<dbReference type="InterPro" id="IPR051782">
    <property type="entry name" value="ABC_Transporter_VariousFunc"/>
</dbReference>
<dbReference type="CDD" id="cd03230">
    <property type="entry name" value="ABC_DR_subfamily_A"/>
    <property type="match status" value="1"/>
</dbReference>
<dbReference type="RefSeq" id="WP_377522479.1">
    <property type="nucleotide sequence ID" value="NZ_JBHTLD010000008.1"/>
</dbReference>
<evidence type="ECO:0000313" key="5">
    <source>
        <dbReference type="EMBL" id="MFD1184949.1"/>
    </source>
</evidence>
<dbReference type="PROSITE" id="PS50893">
    <property type="entry name" value="ABC_TRANSPORTER_2"/>
    <property type="match status" value="1"/>
</dbReference>
<keyword evidence="2" id="KW-0547">Nucleotide-binding</keyword>
<reference evidence="6" key="1">
    <citation type="journal article" date="2019" name="Int. J. Syst. Evol. Microbiol.">
        <title>The Global Catalogue of Microorganisms (GCM) 10K type strain sequencing project: providing services to taxonomists for standard genome sequencing and annotation.</title>
        <authorList>
            <consortium name="The Broad Institute Genomics Platform"/>
            <consortium name="The Broad Institute Genome Sequencing Center for Infectious Disease"/>
            <person name="Wu L."/>
            <person name="Ma J."/>
        </authorList>
    </citation>
    <scope>NUCLEOTIDE SEQUENCE [LARGE SCALE GENOMIC DNA]</scope>
    <source>
        <strain evidence="6">JCM 31319</strain>
    </source>
</reference>
<keyword evidence="6" id="KW-1185">Reference proteome</keyword>
<evidence type="ECO:0000256" key="1">
    <source>
        <dbReference type="ARBA" id="ARBA00022448"/>
    </source>
</evidence>
<dbReference type="Proteomes" id="UP001597094">
    <property type="component" value="Unassembled WGS sequence"/>
</dbReference>
<evidence type="ECO:0000256" key="2">
    <source>
        <dbReference type="ARBA" id="ARBA00022741"/>
    </source>
</evidence>
<protein>
    <submittedName>
        <fullName evidence="5">ATP-binding cassette domain-containing protein</fullName>
    </submittedName>
</protein>
<keyword evidence="3 5" id="KW-0067">ATP-binding</keyword>
<comment type="caution">
    <text evidence="5">The sequence shown here is derived from an EMBL/GenBank/DDBJ whole genome shotgun (WGS) entry which is preliminary data.</text>
</comment>
<dbReference type="InterPro" id="IPR003439">
    <property type="entry name" value="ABC_transporter-like_ATP-bd"/>
</dbReference>
<dbReference type="SUPFAM" id="SSF52540">
    <property type="entry name" value="P-loop containing nucleoside triphosphate hydrolases"/>
    <property type="match status" value="1"/>
</dbReference>
<sequence>MISVHNLRVSYNRQVVLDNLTTTFEAGKVHGIVGLNGTGKTTLLNTLFGFIKPATGEILYQGDKLTKKNISYLETTNFFYSNITGQEYLRLFCSSSATYEVWNDLFKLPLDNLIEGYSTGMKKKLALLGVLLQDKPVLLLDEPFNGLDLESIWLVKRIIADIKPSKTILLTSHIFETLTSTCDYIYRLGNNSIAHTYSREEFGQLQEQLYKELDEKAGF</sequence>
<name>A0ABW3SJY1_9BACT</name>
<dbReference type="SMART" id="SM00382">
    <property type="entry name" value="AAA"/>
    <property type="match status" value="1"/>
</dbReference>
<dbReference type="InterPro" id="IPR027417">
    <property type="entry name" value="P-loop_NTPase"/>
</dbReference>
<dbReference type="InterPro" id="IPR003593">
    <property type="entry name" value="AAA+_ATPase"/>
</dbReference>
<accession>A0ABW3SJY1</accession>
<dbReference type="PANTHER" id="PTHR42939">
    <property type="entry name" value="ABC TRANSPORTER ATP-BINDING PROTEIN ALBC-RELATED"/>
    <property type="match status" value="1"/>
</dbReference>
<proteinExistence type="predicted"/>